<dbReference type="RefSeq" id="WP_095370219.1">
    <property type="nucleotide sequence ID" value="NZ_CP022983.1"/>
</dbReference>
<feature type="domain" description="DJ-1/PfpI" evidence="1">
    <location>
        <begin position="1"/>
        <end position="166"/>
    </location>
</feature>
<evidence type="ECO:0000313" key="3">
    <source>
        <dbReference type="Proteomes" id="UP000215137"/>
    </source>
</evidence>
<dbReference type="Gene3D" id="3.40.50.880">
    <property type="match status" value="1"/>
</dbReference>
<accession>A0A248TEN9</accession>
<dbReference type="GO" id="GO:0005737">
    <property type="term" value="C:cytoplasm"/>
    <property type="evidence" value="ECO:0007669"/>
    <property type="project" value="TreeGrafter"/>
</dbReference>
<dbReference type="InterPro" id="IPR002818">
    <property type="entry name" value="DJ-1/PfpI"/>
</dbReference>
<dbReference type="Pfam" id="PF01965">
    <property type="entry name" value="DJ-1_PfpI"/>
    <property type="match status" value="1"/>
</dbReference>
<sequence>MKALVILFPAYADFEISHSLFLLRKVAKMEIVTTTVDGSPVTSIGGLKTAIDVSLENLNINDYHFILIPGGDGIDNELLNNKWLIQQIQSAFHSRIPIASICASALILGKAGILSGEQFTCLAHTYDKYQSLFESSFYTGQPIEVSNRIITAKGTSFAAFAIAALKLTGVELTDQEWEKWRQFCMIT</sequence>
<dbReference type="InterPro" id="IPR050325">
    <property type="entry name" value="Prot/Nucl_acid_deglycase"/>
</dbReference>
<name>A0A248TEN9_9BACI</name>
<dbReference type="EMBL" id="CP022983">
    <property type="protein sequence ID" value="ASV66644.1"/>
    <property type="molecule type" value="Genomic_DNA"/>
</dbReference>
<protein>
    <recommendedName>
        <fullName evidence="1">DJ-1/PfpI domain-containing protein</fullName>
    </recommendedName>
</protein>
<dbReference type="SUPFAM" id="SSF52317">
    <property type="entry name" value="Class I glutamine amidotransferase-like"/>
    <property type="match status" value="1"/>
</dbReference>
<dbReference type="Proteomes" id="UP000215137">
    <property type="component" value="Chromosome"/>
</dbReference>
<dbReference type="KEGG" id="bko:CKF48_04490"/>
<reference evidence="2 3" key="1">
    <citation type="submission" date="2017-08" db="EMBL/GenBank/DDBJ databases">
        <title>Complete Genome Sequence of Bacillus kochii Oregon-R-modENCODE STRAIN BDGP4, isolated from Drosophila melanogaster gut.</title>
        <authorList>
            <person name="Wan K.H."/>
            <person name="Yu C."/>
            <person name="Park S."/>
            <person name="Hammonds A.S."/>
            <person name="Booth B.W."/>
            <person name="Celniker S.E."/>
        </authorList>
    </citation>
    <scope>NUCLEOTIDE SEQUENCE [LARGE SCALE GENOMIC DNA]</scope>
    <source>
        <strain evidence="2 3">BDGP4</strain>
    </source>
</reference>
<proteinExistence type="predicted"/>
<gene>
    <name evidence="2" type="ORF">CKF48_04490</name>
</gene>
<organism evidence="2 3">
    <name type="scientific">Cytobacillus kochii</name>
    <dbReference type="NCBI Taxonomy" id="859143"/>
    <lineage>
        <taxon>Bacteria</taxon>
        <taxon>Bacillati</taxon>
        <taxon>Bacillota</taxon>
        <taxon>Bacilli</taxon>
        <taxon>Bacillales</taxon>
        <taxon>Bacillaceae</taxon>
        <taxon>Cytobacillus</taxon>
    </lineage>
</organism>
<dbReference type="OrthoDB" id="6003696at2"/>
<evidence type="ECO:0000313" key="2">
    <source>
        <dbReference type="EMBL" id="ASV66644.1"/>
    </source>
</evidence>
<evidence type="ECO:0000259" key="1">
    <source>
        <dbReference type="Pfam" id="PF01965"/>
    </source>
</evidence>
<dbReference type="PANTHER" id="PTHR48094">
    <property type="entry name" value="PROTEIN/NUCLEIC ACID DEGLYCASE DJ-1-RELATED"/>
    <property type="match status" value="1"/>
</dbReference>
<dbReference type="AlphaFoldDB" id="A0A248TEN9"/>
<keyword evidence="3" id="KW-1185">Reference proteome</keyword>
<dbReference type="PANTHER" id="PTHR48094:SF12">
    <property type="entry name" value="PARKINSON DISEASE PROTEIN 7 HOMOLOG"/>
    <property type="match status" value="1"/>
</dbReference>
<dbReference type="InterPro" id="IPR029062">
    <property type="entry name" value="Class_I_gatase-like"/>
</dbReference>